<feature type="compositionally biased region" description="Low complexity" evidence="1">
    <location>
        <begin position="121"/>
        <end position="136"/>
    </location>
</feature>
<feature type="non-terminal residue" evidence="2">
    <location>
        <position position="142"/>
    </location>
</feature>
<feature type="compositionally biased region" description="Basic residues" evidence="1">
    <location>
        <begin position="88"/>
        <end position="103"/>
    </location>
</feature>
<name>A0A6J4U124_9SPHN</name>
<feature type="compositionally biased region" description="Polar residues" evidence="1">
    <location>
        <begin position="109"/>
        <end position="119"/>
    </location>
</feature>
<organism evidence="2">
    <name type="scientific">uncultured Sphingosinicella sp</name>
    <dbReference type="NCBI Taxonomy" id="478748"/>
    <lineage>
        <taxon>Bacteria</taxon>
        <taxon>Pseudomonadati</taxon>
        <taxon>Pseudomonadota</taxon>
        <taxon>Alphaproteobacteria</taxon>
        <taxon>Sphingomonadales</taxon>
        <taxon>Sphingosinicellaceae</taxon>
        <taxon>Sphingosinicella</taxon>
        <taxon>environmental samples</taxon>
    </lineage>
</organism>
<dbReference type="EMBL" id="CADCWD010000058">
    <property type="protein sequence ID" value="CAA9537968.1"/>
    <property type="molecule type" value="Genomic_DNA"/>
</dbReference>
<feature type="non-terminal residue" evidence="2">
    <location>
        <position position="1"/>
    </location>
</feature>
<feature type="compositionally biased region" description="Low complexity" evidence="1">
    <location>
        <begin position="34"/>
        <end position="56"/>
    </location>
</feature>
<feature type="region of interest" description="Disordered" evidence="1">
    <location>
        <begin position="1"/>
        <end position="142"/>
    </location>
</feature>
<proteinExistence type="predicted"/>
<accession>A0A6J4U124</accession>
<sequence length="142" mass="15776">WARRKRSSKSPKPEARPKLTRPIWPVCHSPPSFARSPQWPISSSSIRSSATSSRPACSRPLRRSRRMKAFAAPPAPPATRQRTLPKAPRARRAAPRLQSRPRRERWASACSTRSRTSPGQRAAARAASRPSRRTAANNGLPS</sequence>
<evidence type="ECO:0000256" key="1">
    <source>
        <dbReference type="SAM" id="MobiDB-lite"/>
    </source>
</evidence>
<dbReference type="AlphaFoldDB" id="A0A6J4U124"/>
<evidence type="ECO:0000313" key="2">
    <source>
        <dbReference type="EMBL" id="CAA9537968.1"/>
    </source>
</evidence>
<gene>
    <name evidence="2" type="ORF">AVDCRST_MAG23-1617</name>
</gene>
<protein>
    <submittedName>
        <fullName evidence="2">Uncharacterized protein</fullName>
    </submittedName>
</protein>
<reference evidence="2" key="1">
    <citation type="submission" date="2020-02" db="EMBL/GenBank/DDBJ databases">
        <authorList>
            <person name="Meier V. D."/>
        </authorList>
    </citation>
    <scope>NUCLEOTIDE SEQUENCE</scope>
    <source>
        <strain evidence="2">AVDCRST_MAG23</strain>
    </source>
</reference>